<evidence type="ECO:0000259" key="5">
    <source>
        <dbReference type="PROSITE" id="PS50222"/>
    </source>
</evidence>
<dbReference type="Pfam" id="PF13202">
    <property type="entry name" value="EF-hand_5"/>
    <property type="match status" value="2"/>
</dbReference>
<evidence type="ECO:0000256" key="1">
    <source>
        <dbReference type="ARBA" id="ARBA00022723"/>
    </source>
</evidence>
<sequence length="174" mass="19955">MAVKEKILLDKAAWSEAANSEPDALNIDEFLTFRHPEHSHVALLNTVNAVLENLDTNGDGVLSPDEFVNASSDDRADKDIPDKQRRRERRREFIQSIDLNHDGQVTRQELLVMFAQVYNDPENPLTARREARRLMLAADSNRDSRLTLQEVLDKLDLFHGSKMVDTARSFHDEF</sequence>
<accession>A0ABY6LAP3</accession>
<feature type="domain" description="EF-hand" evidence="5">
    <location>
        <begin position="85"/>
        <end position="120"/>
    </location>
</feature>
<dbReference type="InterPro" id="IPR002048">
    <property type="entry name" value="EF_hand_dom"/>
</dbReference>
<keyword evidence="2" id="KW-0677">Repeat</keyword>
<dbReference type="Gene3D" id="1.10.238.10">
    <property type="entry name" value="EF-hand"/>
    <property type="match status" value="1"/>
</dbReference>
<keyword evidence="3" id="KW-0106">Calcium</keyword>
<dbReference type="Proteomes" id="UP001235939">
    <property type="component" value="Chromosome 16"/>
</dbReference>
<organism evidence="6 7">
    <name type="scientific">Cordylochernes scorpioides</name>
    <dbReference type="NCBI Taxonomy" id="51811"/>
    <lineage>
        <taxon>Eukaryota</taxon>
        <taxon>Metazoa</taxon>
        <taxon>Ecdysozoa</taxon>
        <taxon>Arthropoda</taxon>
        <taxon>Chelicerata</taxon>
        <taxon>Arachnida</taxon>
        <taxon>Pseudoscorpiones</taxon>
        <taxon>Cheliferoidea</taxon>
        <taxon>Chernetidae</taxon>
        <taxon>Cordylochernes</taxon>
    </lineage>
</organism>
<dbReference type="SMART" id="SM00054">
    <property type="entry name" value="EFh"/>
    <property type="match status" value="3"/>
</dbReference>
<proteinExistence type="predicted"/>
<name>A0ABY6LAP3_9ARAC</name>
<protein>
    <submittedName>
        <fullName evidence="6">SDF4</fullName>
    </submittedName>
</protein>
<keyword evidence="7" id="KW-1185">Reference proteome</keyword>
<evidence type="ECO:0000256" key="2">
    <source>
        <dbReference type="ARBA" id="ARBA00022737"/>
    </source>
</evidence>
<feature type="compositionally biased region" description="Basic and acidic residues" evidence="4">
    <location>
        <begin position="72"/>
        <end position="87"/>
    </location>
</feature>
<dbReference type="PANTHER" id="PTHR10827:SF98">
    <property type="entry name" value="45 KDA CALCIUM-BINDING PROTEIN"/>
    <property type="match status" value="1"/>
</dbReference>
<dbReference type="PANTHER" id="PTHR10827">
    <property type="entry name" value="RETICULOCALBIN"/>
    <property type="match status" value="1"/>
</dbReference>
<evidence type="ECO:0000313" key="6">
    <source>
        <dbReference type="EMBL" id="UYV78231.1"/>
    </source>
</evidence>
<evidence type="ECO:0000313" key="7">
    <source>
        <dbReference type="Proteomes" id="UP001235939"/>
    </source>
</evidence>
<dbReference type="SUPFAM" id="SSF47473">
    <property type="entry name" value="EF-hand"/>
    <property type="match status" value="1"/>
</dbReference>
<dbReference type="InterPro" id="IPR018247">
    <property type="entry name" value="EF_Hand_1_Ca_BS"/>
</dbReference>
<reference evidence="6 7" key="1">
    <citation type="submission" date="2022-01" db="EMBL/GenBank/DDBJ databases">
        <title>A chromosomal length assembly of Cordylochernes scorpioides.</title>
        <authorList>
            <person name="Zeh D."/>
            <person name="Zeh J."/>
        </authorList>
    </citation>
    <scope>NUCLEOTIDE SEQUENCE [LARGE SCALE GENOMIC DNA]</scope>
    <source>
        <strain evidence="6">IN4F17</strain>
        <tissue evidence="6">Whole Body</tissue>
    </source>
</reference>
<evidence type="ECO:0000256" key="4">
    <source>
        <dbReference type="SAM" id="MobiDB-lite"/>
    </source>
</evidence>
<dbReference type="InterPro" id="IPR011992">
    <property type="entry name" value="EF-hand-dom_pair"/>
</dbReference>
<feature type="region of interest" description="Disordered" evidence="4">
    <location>
        <begin position="61"/>
        <end position="87"/>
    </location>
</feature>
<feature type="domain" description="EF-hand" evidence="5">
    <location>
        <begin position="42"/>
        <end position="77"/>
    </location>
</feature>
<evidence type="ECO:0000256" key="3">
    <source>
        <dbReference type="ARBA" id="ARBA00022837"/>
    </source>
</evidence>
<dbReference type="PROSITE" id="PS50222">
    <property type="entry name" value="EF_HAND_2"/>
    <property type="match status" value="2"/>
</dbReference>
<gene>
    <name evidence="6" type="ORF">LAZ67_16000595</name>
</gene>
<dbReference type="EMBL" id="CP092878">
    <property type="protein sequence ID" value="UYV78231.1"/>
    <property type="molecule type" value="Genomic_DNA"/>
</dbReference>
<dbReference type="PROSITE" id="PS00018">
    <property type="entry name" value="EF_HAND_1"/>
    <property type="match status" value="2"/>
</dbReference>
<keyword evidence="1" id="KW-0479">Metal-binding</keyword>